<gene>
    <name evidence="4" type="ORF">RCOM_1494530</name>
</gene>
<dbReference type="Proteomes" id="UP000008311">
    <property type="component" value="Unassembled WGS sequence"/>
</dbReference>
<evidence type="ECO:0000313" key="4">
    <source>
        <dbReference type="EMBL" id="EEF46479.1"/>
    </source>
</evidence>
<evidence type="ECO:0000313" key="5">
    <source>
        <dbReference type="Proteomes" id="UP000008311"/>
    </source>
</evidence>
<proteinExistence type="inferred from homology"/>
<accession>B9RQP0</accession>
<comment type="similarity">
    <text evidence="1 2">Belongs to the PdxS/SNZ family.</text>
</comment>
<dbReference type="PROSITE" id="PS51129">
    <property type="entry name" value="PDXS_SNZ_2"/>
    <property type="match status" value="1"/>
</dbReference>
<dbReference type="InterPro" id="IPR033755">
    <property type="entry name" value="PdxS/SNZ_N"/>
</dbReference>
<dbReference type="AlphaFoldDB" id="B9RQP0"/>
<organism evidence="4 5">
    <name type="scientific">Ricinus communis</name>
    <name type="common">Castor bean</name>
    <dbReference type="NCBI Taxonomy" id="3988"/>
    <lineage>
        <taxon>Eukaryota</taxon>
        <taxon>Viridiplantae</taxon>
        <taxon>Streptophyta</taxon>
        <taxon>Embryophyta</taxon>
        <taxon>Tracheophyta</taxon>
        <taxon>Spermatophyta</taxon>
        <taxon>Magnoliopsida</taxon>
        <taxon>eudicotyledons</taxon>
        <taxon>Gunneridae</taxon>
        <taxon>Pentapetalae</taxon>
        <taxon>rosids</taxon>
        <taxon>fabids</taxon>
        <taxon>Malpighiales</taxon>
        <taxon>Euphorbiaceae</taxon>
        <taxon>Acalyphoideae</taxon>
        <taxon>Acalypheae</taxon>
        <taxon>Ricinus</taxon>
    </lineage>
</organism>
<name>B9RQP0_RICCO</name>
<sequence>MLGFAEKLQGGVIVKVTNVEQAKIAEEAGASCIVIHHGKFHKPDPSLVWKFKLIVPVMARELLEALTMKMEGVRGFKDKHSGGST</sequence>
<keyword evidence="5" id="KW-1185">Reference proteome</keyword>
<dbReference type="GO" id="GO:0042823">
    <property type="term" value="P:pyridoxal phosphate biosynthetic process"/>
    <property type="evidence" value="ECO:0007669"/>
    <property type="project" value="InterPro"/>
</dbReference>
<dbReference type="STRING" id="3988.B9RQP0"/>
<protein>
    <recommendedName>
        <fullName evidence="3">PdxS/SNZ N-terminal domain-containing protein</fullName>
    </recommendedName>
</protein>
<evidence type="ECO:0000259" key="3">
    <source>
        <dbReference type="Pfam" id="PF01680"/>
    </source>
</evidence>
<dbReference type="EMBL" id="EQ973801">
    <property type="protein sequence ID" value="EEF46479.1"/>
    <property type="molecule type" value="Genomic_DNA"/>
</dbReference>
<dbReference type="InterPro" id="IPR001852">
    <property type="entry name" value="PdxS/SNZ"/>
</dbReference>
<evidence type="ECO:0000256" key="2">
    <source>
        <dbReference type="PROSITE-ProRule" id="PRU00481"/>
    </source>
</evidence>
<feature type="domain" description="PdxS/SNZ N-terminal" evidence="3">
    <location>
        <begin position="3"/>
        <end position="35"/>
    </location>
</feature>
<dbReference type="InParanoid" id="B9RQP0"/>
<dbReference type="InterPro" id="IPR013785">
    <property type="entry name" value="Aldolase_TIM"/>
</dbReference>
<evidence type="ECO:0000256" key="1">
    <source>
        <dbReference type="ARBA" id="ARBA00007281"/>
    </source>
</evidence>
<dbReference type="Pfam" id="PF01680">
    <property type="entry name" value="SOR_SNZ"/>
    <property type="match status" value="1"/>
</dbReference>
<reference evidence="5" key="1">
    <citation type="journal article" date="2010" name="Nat. Biotechnol.">
        <title>Draft genome sequence of the oilseed species Ricinus communis.</title>
        <authorList>
            <person name="Chan A.P."/>
            <person name="Crabtree J."/>
            <person name="Zhao Q."/>
            <person name="Lorenzi H."/>
            <person name="Orvis J."/>
            <person name="Puiu D."/>
            <person name="Melake-Berhan A."/>
            <person name="Jones K.M."/>
            <person name="Redman J."/>
            <person name="Chen G."/>
            <person name="Cahoon E.B."/>
            <person name="Gedil M."/>
            <person name="Stanke M."/>
            <person name="Haas B.J."/>
            <person name="Wortman J.R."/>
            <person name="Fraser-Liggett C.M."/>
            <person name="Ravel J."/>
            <person name="Rabinowicz P.D."/>
        </authorList>
    </citation>
    <scope>NUCLEOTIDE SEQUENCE [LARGE SCALE GENOMIC DNA]</scope>
    <source>
        <strain evidence="5">cv. Hale</strain>
    </source>
</reference>
<dbReference type="Gene3D" id="3.20.20.70">
    <property type="entry name" value="Aldolase class I"/>
    <property type="match status" value="1"/>
</dbReference>